<evidence type="ECO:0000313" key="2">
    <source>
        <dbReference type="Proteomes" id="UP000625930"/>
    </source>
</evidence>
<dbReference type="AlphaFoldDB" id="A0A6B8IYF0"/>
<proteinExistence type="predicted"/>
<dbReference type="Proteomes" id="UP000625930">
    <property type="component" value="Unassembled WGS sequence"/>
</dbReference>
<evidence type="ECO:0000313" key="1">
    <source>
        <dbReference type="EMBL" id="MBH1654544.1"/>
    </source>
</evidence>
<gene>
    <name evidence="1" type="ORF">I5U67_20545</name>
</gene>
<reference evidence="1" key="1">
    <citation type="submission" date="2020-11" db="EMBL/GenBank/DDBJ databases">
        <title>Enhanced detection system for hospital associated transmission using whole genome sequencing surveillance.</title>
        <authorList>
            <person name="Harrison L.H."/>
            <person name="Van Tyne D."/>
            <person name="Marsh J.W."/>
            <person name="Griffith M.P."/>
            <person name="Snyder D.J."/>
            <person name="Cooper V.S."/>
            <person name="Mustapha M."/>
        </authorList>
    </citation>
    <scope>NUCLEOTIDE SEQUENCE</scope>
    <source>
        <strain evidence="1">STEN00091</strain>
    </source>
</reference>
<dbReference type="RefSeq" id="WP_154261964.1">
    <property type="nucleotide sequence ID" value="NZ_CP040438.1"/>
</dbReference>
<comment type="caution">
    <text evidence="1">The sequence shown here is derived from an EMBL/GenBank/DDBJ whole genome shotgun (WGS) entry which is preliminary data.</text>
</comment>
<protein>
    <submittedName>
        <fullName evidence="1">Uncharacterized protein</fullName>
    </submittedName>
</protein>
<organism evidence="1 2">
    <name type="scientific">Stenotrophomonas maltophilia</name>
    <name type="common">Pseudomonas maltophilia</name>
    <name type="synonym">Xanthomonas maltophilia</name>
    <dbReference type="NCBI Taxonomy" id="40324"/>
    <lineage>
        <taxon>Bacteria</taxon>
        <taxon>Pseudomonadati</taxon>
        <taxon>Pseudomonadota</taxon>
        <taxon>Gammaproteobacteria</taxon>
        <taxon>Lysobacterales</taxon>
        <taxon>Lysobacteraceae</taxon>
        <taxon>Stenotrophomonas</taxon>
        <taxon>Stenotrophomonas maltophilia group</taxon>
    </lineage>
</organism>
<name>A0A6B8IYF0_STEMA</name>
<sequence length="219" mass="24406">MIEKVARALGSELRSKVAFIGGSTTGLQLTDPLAMHNIRHTKDVDLIVPVIGRVDWQLLQEKLRAQGFHDKLHEQTPVCALFLGDLRVDFMPYDAEILGFSNQWYERALAAAQPVLVGETEIRLVTPEYFLATKLDAYKGRGNGDVWSSTDIEDVITLFQGRAELVQEVADAPEDVRDFIRAEIGALLACDGLQYAVESAASDRAVRDLIYSRMEKVVE</sequence>
<accession>A0A6B8IYF0</accession>
<dbReference type="EMBL" id="JADUNP010000074">
    <property type="protein sequence ID" value="MBH1654544.1"/>
    <property type="molecule type" value="Genomic_DNA"/>
</dbReference>